<evidence type="ECO:0000259" key="12">
    <source>
        <dbReference type="PROSITE" id="PS51846"/>
    </source>
</evidence>
<dbReference type="InterPro" id="IPR000595">
    <property type="entry name" value="cNMP-bd_dom"/>
</dbReference>
<dbReference type="AlphaFoldDB" id="A0A7S0KLI7"/>
<sequence length="593" mass="64994">MSTLDACVAACGSASDATCATDCFTTAGWELADAPFLPATASIILGCCLILLSALFSGLTLGLMSLDPVGLEIIAEGGDTDEREYAKTIIPVRKNGNLLLCTLLLGNTAVNSLISILMASVTTGVIGLVVSTLSIVCFGEITPQALCSRHGLYIGAKTIYVMKFFIILMFVVAYPISLILDRILGVDIGSFHSHEELKHLVRVHVEKPEGQEESGLTSHDATILTGVLEYKHVHVREVMTELDKVYMIELNTRLSFSVLMDIYKSGFTRIPVYEEHRSNIVGVLFTKDLILIDPDDEIELSALLAFHGGKDGGFLRYVSDGTTLDKVFLEFKACRMHMLLAHSEDTSPSKKDNLRVTGIITLEDVIEALIKDEILDESDNFVDVNDTSTLIEKRVSFRGADPTKFMSLFEHKIHEEGKLSKNEVSAIVAFLSSNVPEFKKLAKYNLVMRKLIENSKIDGGESDSSDSEDSCIGTPGVHMESEHDDDLLYRAGEEADFFTLVLQGFVKVYAGAEDFESELGPWSYIGQTALIKEKYVPDFRAYTTSRTRLLRITRSDYKAALASAAMKAMGAGKRVVRAQGIGESESNLEDPTA</sequence>
<feature type="transmembrane region" description="Helical" evidence="9">
    <location>
        <begin position="43"/>
        <end position="64"/>
    </location>
</feature>
<evidence type="ECO:0000259" key="10">
    <source>
        <dbReference type="PROSITE" id="PS50042"/>
    </source>
</evidence>
<dbReference type="Pfam" id="PF25562">
    <property type="entry name" value="CNBH_CNNM2_C"/>
    <property type="match status" value="1"/>
</dbReference>
<dbReference type="Gene3D" id="2.60.120.10">
    <property type="entry name" value="Jelly Rolls"/>
    <property type="match status" value="1"/>
</dbReference>
<evidence type="ECO:0000313" key="13">
    <source>
        <dbReference type="EMBL" id="CAD8584146.1"/>
    </source>
</evidence>
<feature type="domain" description="CNNM transmembrane" evidence="12">
    <location>
        <begin position="35"/>
        <end position="221"/>
    </location>
</feature>
<keyword evidence="2 7" id="KW-0812">Transmembrane</keyword>
<dbReference type="CDD" id="cd04590">
    <property type="entry name" value="CBS_pair_CorC_HlyC_assoc"/>
    <property type="match status" value="1"/>
</dbReference>
<dbReference type="FunFam" id="3.10.580.10:FF:000006">
    <property type="entry name" value="DUF21 and CBS domain protein"/>
    <property type="match status" value="1"/>
</dbReference>
<dbReference type="PROSITE" id="PS51371">
    <property type="entry name" value="CBS"/>
    <property type="match status" value="1"/>
</dbReference>
<evidence type="ECO:0000256" key="1">
    <source>
        <dbReference type="ARBA" id="ARBA00004141"/>
    </source>
</evidence>
<dbReference type="PROSITE" id="PS50042">
    <property type="entry name" value="CNMP_BINDING_3"/>
    <property type="match status" value="1"/>
</dbReference>
<dbReference type="InterPro" id="IPR002550">
    <property type="entry name" value="CNNM"/>
</dbReference>
<feature type="compositionally biased region" description="Acidic residues" evidence="8">
    <location>
        <begin position="460"/>
        <end position="469"/>
    </location>
</feature>
<feature type="domain" description="Cyclic nucleotide-binding" evidence="10">
    <location>
        <begin position="484"/>
        <end position="561"/>
    </location>
</feature>
<dbReference type="GO" id="GO:0016020">
    <property type="term" value="C:membrane"/>
    <property type="evidence" value="ECO:0007669"/>
    <property type="project" value="UniProtKB-SubCell"/>
</dbReference>
<dbReference type="GO" id="GO:0010960">
    <property type="term" value="P:magnesium ion homeostasis"/>
    <property type="evidence" value="ECO:0007669"/>
    <property type="project" value="InterPro"/>
</dbReference>
<dbReference type="Pfam" id="PF01595">
    <property type="entry name" value="CNNM"/>
    <property type="match status" value="1"/>
</dbReference>
<feature type="domain" description="CBS" evidence="11">
    <location>
        <begin position="239"/>
        <end position="300"/>
    </location>
</feature>
<reference evidence="13" key="1">
    <citation type="submission" date="2021-01" db="EMBL/GenBank/DDBJ databases">
        <authorList>
            <person name="Corre E."/>
            <person name="Pelletier E."/>
            <person name="Niang G."/>
            <person name="Scheremetjew M."/>
            <person name="Finn R."/>
            <person name="Kale V."/>
            <person name="Holt S."/>
            <person name="Cochrane G."/>
            <person name="Meng A."/>
            <person name="Brown T."/>
            <person name="Cohen L."/>
        </authorList>
    </citation>
    <scope>NUCLEOTIDE SEQUENCE</scope>
    <source>
        <strain evidence="13">Clade-D-RCC2572</strain>
    </source>
</reference>
<dbReference type="CDD" id="cd00038">
    <property type="entry name" value="CAP_ED"/>
    <property type="match status" value="1"/>
</dbReference>
<evidence type="ECO:0000256" key="4">
    <source>
        <dbReference type="ARBA" id="ARBA00022989"/>
    </source>
</evidence>
<evidence type="ECO:0000256" key="7">
    <source>
        <dbReference type="PROSITE-ProRule" id="PRU01193"/>
    </source>
</evidence>
<name>A0A7S0KLI7_9CHLO</name>
<dbReference type="SUPFAM" id="SSF54631">
    <property type="entry name" value="CBS-domain pair"/>
    <property type="match status" value="1"/>
</dbReference>
<protein>
    <recommendedName>
        <fullName evidence="14">CNNM transmembrane domain-containing protein</fullName>
    </recommendedName>
</protein>
<dbReference type="InterPro" id="IPR046342">
    <property type="entry name" value="CBS_dom_sf"/>
</dbReference>
<evidence type="ECO:0000256" key="9">
    <source>
        <dbReference type="SAM" id="Phobius"/>
    </source>
</evidence>
<dbReference type="InterPro" id="IPR000644">
    <property type="entry name" value="CBS_dom"/>
</dbReference>
<dbReference type="InterPro" id="IPR045095">
    <property type="entry name" value="ACDP"/>
</dbReference>
<evidence type="ECO:0000256" key="8">
    <source>
        <dbReference type="SAM" id="MobiDB-lite"/>
    </source>
</evidence>
<gene>
    <name evidence="13" type="ORF">OMED0929_LOCUS4760</name>
</gene>
<keyword evidence="5 7" id="KW-0472">Membrane</keyword>
<keyword evidence="6" id="KW-0129">CBS domain</keyword>
<dbReference type="InterPro" id="IPR014710">
    <property type="entry name" value="RmlC-like_jellyroll"/>
</dbReference>
<keyword evidence="4 7" id="KW-1133">Transmembrane helix</keyword>
<keyword evidence="3" id="KW-0677">Repeat</keyword>
<evidence type="ECO:0000256" key="3">
    <source>
        <dbReference type="ARBA" id="ARBA00022737"/>
    </source>
</evidence>
<dbReference type="Gene3D" id="3.10.580.10">
    <property type="entry name" value="CBS-domain"/>
    <property type="match status" value="1"/>
</dbReference>
<dbReference type="PANTHER" id="PTHR12064">
    <property type="entry name" value="METAL TRANSPORTER CNNM"/>
    <property type="match status" value="1"/>
</dbReference>
<evidence type="ECO:0000256" key="5">
    <source>
        <dbReference type="ARBA" id="ARBA00023136"/>
    </source>
</evidence>
<organism evidence="13">
    <name type="scientific">Ostreococcus mediterraneus</name>
    <dbReference type="NCBI Taxonomy" id="1486918"/>
    <lineage>
        <taxon>Eukaryota</taxon>
        <taxon>Viridiplantae</taxon>
        <taxon>Chlorophyta</taxon>
        <taxon>Mamiellophyceae</taxon>
        <taxon>Mamiellales</taxon>
        <taxon>Bathycoccaceae</taxon>
        <taxon>Ostreococcus</taxon>
    </lineage>
</organism>
<dbReference type="EMBL" id="HBEW01005660">
    <property type="protein sequence ID" value="CAD8584146.1"/>
    <property type="molecule type" value="Transcribed_RNA"/>
</dbReference>
<dbReference type="PROSITE" id="PS51846">
    <property type="entry name" value="CNNM"/>
    <property type="match status" value="1"/>
</dbReference>
<dbReference type="SUPFAM" id="SSF51206">
    <property type="entry name" value="cAMP-binding domain-like"/>
    <property type="match status" value="1"/>
</dbReference>
<proteinExistence type="predicted"/>
<dbReference type="InterPro" id="IPR018490">
    <property type="entry name" value="cNMP-bd_dom_sf"/>
</dbReference>
<evidence type="ECO:0000256" key="6">
    <source>
        <dbReference type="PROSITE-ProRule" id="PRU00703"/>
    </source>
</evidence>
<feature type="region of interest" description="Disordered" evidence="8">
    <location>
        <begin position="458"/>
        <end position="480"/>
    </location>
</feature>
<feature type="transmembrane region" description="Helical" evidence="9">
    <location>
        <begin position="125"/>
        <end position="147"/>
    </location>
</feature>
<evidence type="ECO:0000259" key="11">
    <source>
        <dbReference type="PROSITE" id="PS51371"/>
    </source>
</evidence>
<feature type="transmembrane region" description="Helical" evidence="9">
    <location>
        <begin position="159"/>
        <end position="180"/>
    </location>
</feature>
<dbReference type="PANTHER" id="PTHR12064:SF94">
    <property type="entry name" value="UNEXTENDED PROTEIN"/>
    <property type="match status" value="1"/>
</dbReference>
<accession>A0A7S0KLI7</accession>
<comment type="subcellular location">
    <subcellularLocation>
        <location evidence="1">Membrane</location>
        <topology evidence="1">Multi-pass membrane protein</topology>
    </subcellularLocation>
</comment>
<evidence type="ECO:0000256" key="2">
    <source>
        <dbReference type="ARBA" id="ARBA00022692"/>
    </source>
</evidence>
<dbReference type="InterPro" id="IPR044751">
    <property type="entry name" value="Ion_transp-like_CBS"/>
</dbReference>
<evidence type="ECO:0008006" key="14">
    <source>
        <dbReference type="Google" id="ProtNLM"/>
    </source>
</evidence>